<evidence type="ECO:0000256" key="1">
    <source>
        <dbReference type="ARBA" id="ARBA00004429"/>
    </source>
</evidence>
<evidence type="ECO:0000313" key="12">
    <source>
        <dbReference type="Proteomes" id="UP000281915"/>
    </source>
</evidence>
<dbReference type="EMBL" id="RHHT01000008">
    <property type="protein sequence ID" value="RNB82908.1"/>
    <property type="molecule type" value="Genomic_DNA"/>
</dbReference>
<dbReference type="PANTHER" id="PTHR35011">
    <property type="entry name" value="2,3-DIKETO-L-GULONATE TRAP TRANSPORTER SMALL PERMEASE PROTEIN YIAM"/>
    <property type="match status" value="1"/>
</dbReference>
<feature type="domain" description="Tripartite ATP-independent periplasmic transporters DctQ component" evidence="10">
    <location>
        <begin position="23"/>
        <end position="153"/>
    </location>
</feature>
<protein>
    <submittedName>
        <fullName evidence="11">TRAP transporter small permease</fullName>
    </submittedName>
</protein>
<keyword evidence="3" id="KW-1003">Cell membrane</keyword>
<keyword evidence="4" id="KW-0997">Cell inner membrane</keyword>
<dbReference type="GO" id="GO:0015740">
    <property type="term" value="P:C4-dicarboxylate transport"/>
    <property type="evidence" value="ECO:0007669"/>
    <property type="project" value="TreeGrafter"/>
</dbReference>
<keyword evidence="7 9" id="KW-0472">Membrane</keyword>
<feature type="transmembrane region" description="Helical" evidence="9">
    <location>
        <begin position="47"/>
        <end position="65"/>
    </location>
</feature>
<dbReference type="PANTHER" id="PTHR35011:SF2">
    <property type="entry name" value="2,3-DIKETO-L-GULONATE TRAP TRANSPORTER SMALL PERMEASE PROTEIN YIAM"/>
    <property type="match status" value="1"/>
</dbReference>
<comment type="similarity">
    <text evidence="8">Belongs to the TRAP transporter small permease family.</text>
</comment>
<gene>
    <name evidence="11" type="ORF">EDM58_05855</name>
</gene>
<keyword evidence="2" id="KW-0813">Transport</keyword>
<dbReference type="Pfam" id="PF04290">
    <property type="entry name" value="DctQ"/>
    <property type="match status" value="1"/>
</dbReference>
<organism evidence="11 12">
    <name type="scientific">Brevibacillus panacihumi</name>
    <dbReference type="NCBI Taxonomy" id="497735"/>
    <lineage>
        <taxon>Bacteria</taxon>
        <taxon>Bacillati</taxon>
        <taxon>Bacillota</taxon>
        <taxon>Bacilli</taxon>
        <taxon>Bacillales</taxon>
        <taxon>Paenibacillaceae</taxon>
        <taxon>Brevibacillus</taxon>
    </lineage>
</organism>
<evidence type="ECO:0000313" key="11">
    <source>
        <dbReference type="EMBL" id="RNB82908.1"/>
    </source>
</evidence>
<feature type="transmembrane region" description="Helical" evidence="9">
    <location>
        <begin position="86"/>
        <end position="108"/>
    </location>
</feature>
<reference evidence="11 12" key="1">
    <citation type="submission" date="2018-10" db="EMBL/GenBank/DDBJ databases">
        <title>Phylogenomics of Brevibacillus.</title>
        <authorList>
            <person name="Dunlap C."/>
        </authorList>
    </citation>
    <scope>NUCLEOTIDE SEQUENCE [LARGE SCALE GENOMIC DNA]</scope>
    <source>
        <strain evidence="11 12">JCM 15085</strain>
    </source>
</reference>
<feature type="transmembrane region" description="Helical" evidence="9">
    <location>
        <begin position="12"/>
        <end position="32"/>
    </location>
</feature>
<evidence type="ECO:0000256" key="6">
    <source>
        <dbReference type="ARBA" id="ARBA00022989"/>
    </source>
</evidence>
<proteinExistence type="inferred from homology"/>
<name>A0A3M8D4T8_9BACL</name>
<evidence type="ECO:0000256" key="9">
    <source>
        <dbReference type="SAM" id="Phobius"/>
    </source>
</evidence>
<evidence type="ECO:0000256" key="3">
    <source>
        <dbReference type="ARBA" id="ARBA00022475"/>
    </source>
</evidence>
<accession>A0A3M8D4T8</accession>
<dbReference type="InterPro" id="IPR007387">
    <property type="entry name" value="TRAP_DctQ"/>
</dbReference>
<dbReference type="AlphaFoldDB" id="A0A3M8D4T8"/>
<keyword evidence="5 9" id="KW-0812">Transmembrane</keyword>
<feature type="transmembrane region" description="Helical" evidence="9">
    <location>
        <begin position="128"/>
        <end position="149"/>
    </location>
</feature>
<sequence>MGALKKGLDKILAAFCIGLFGYLVLLVTWQVVTRFVFHDPSVISEELAKYCFVWLVLFGSAYVFGENGHMAIEFVKDRFPAGMNKGAEVLIQVVIIVFAALVLLVGGFKATSLAWTQLSAALQIPVGYLYAALPISGCFTIFYCIHNVYQVLTQNKAGQHQVQEGS</sequence>
<evidence type="ECO:0000259" key="10">
    <source>
        <dbReference type="Pfam" id="PF04290"/>
    </source>
</evidence>
<keyword evidence="6 9" id="KW-1133">Transmembrane helix</keyword>
<evidence type="ECO:0000256" key="2">
    <source>
        <dbReference type="ARBA" id="ARBA00022448"/>
    </source>
</evidence>
<evidence type="ECO:0000256" key="5">
    <source>
        <dbReference type="ARBA" id="ARBA00022692"/>
    </source>
</evidence>
<evidence type="ECO:0000256" key="7">
    <source>
        <dbReference type="ARBA" id="ARBA00023136"/>
    </source>
</evidence>
<evidence type="ECO:0000256" key="8">
    <source>
        <dbReference type="ARBA" id="ARBA00038436"/>
    </source>
</evidence>
<dbReference type="InterPro" id="IPR055348">
    <property type="entry name" value="DctQ"/>
</dbReference>
<dbReference type="GO" id="GO:0005886">
    <property type="term" value="C:plasma membrane"/>
    <property type="evidence" value="ECO:0007669"/>
    <property type="project" value="UniProtKB-SubCell"/>
</dbReference>
<dbReference type="RefSeq" id="WP_122912528.1">
    <property type="nucleotide sequence ID" value="NZ_RHHT01000008.1"/>
</dbReference>
<dbReference type="GO" id="GO:0022857">
    <property type="term" value="F:transmembrane transporter activity"/>
    <property type="evidence" value="ECO:0007669"/>
    <property type="project" value="TreeGrafter"/>
</dbReference>
<comment type="subcellular location">
    <subcellularLocation>
        <location evidence="1">Cell inner membrane</location>
        <topology evidence="1">Multi-pass membrane protein</topology>
    </subcellularLocation>
</comment>
<evidence type="ECO:0000256" key="4">
    <source>
        <dbReference type="ARBA" id="ARBA00022519"/>
    </source>
</evidence>
<dbReference type="Proteomes" id="UP000281915">
    <property type="component" value="Unassembled WGS sequence"/>
</dbReference>
<comment type="caution">
    <text evidence="11">The sequence shown here is derived from an EMBL/GenBank/DDBJ whole genome shotgun (WGS) entry which is preliminary data.</text>
</comment>